<dbReference type="InParanoid" id="A0A2V0PDN2"/>
<dbReference type="SUPFAM" id="SSF54427">
    <property type="entry name" value="NTF2-like"/>
    <property type="match status" value="1"/>
</dbReference>
<evidence type="ECO:0000313" key="2">
    <source>
        <dbReference type="Proteomes" id="UP000247498"/>
    </source>
</evidence>
<organism evidence="1 2">
    <name type="scientific">Raphidocelis subcapitata</name>
    <dbReference type="NCBI Taxonomy" id="307507"/>
    <lineage>
        <taxon>Eukaryota</taxon>
        <taxon>Viridiplantae</taxon>
        <taxon>Chlorophyta</taxon>
        <taxon>core chlorophytes</taxon>
        <taxon>Chlorophyceae</taxon>
        <taxon>CS clade</taxon>
        <taxon>Sphaeropleales</taxon>
        <taxon>Selenastraceae</taxon>
        <taxon>Raphidocelis</taxon>
    </lineage>
</organism>
<name>A0A2V0PDN2_9CHLO</name>
<dbReference type="OrthoDB" id="10413515at2759"/>
<proteinExistence type="predicted"/>
<keyword evidence="2" id="KW-1185">Reference proteome</keyword>
<reference evidence="1 2" key="1">
    <citation type="journal article" date="2018" name="Sci. Rep.">
        <title>Raphidocelis subcapitata (=Pseudokirchneriella subcapitata) provides an insight into genome evolution and environmental adaptations in the Sphaeropleales.</title>
        <authorList>
            <person name="Suzuki S."/>
            <person name="Yamaguchi H."/>
            <person name="Nakajima N."/>
            <person name="Kawachi M."/>
        </authorList>
    </citation>
    <scope>NUCLEOTIDE SEQUENCE [LARGE SCALE GENOMIC DNA]</scope>
    <source>
        <strain evidence="1 2">NIES-35</strain>
    </source>
</reference>
<dbReference type="Gene3D" id="3.10.450.50">
    <property type="match status" value="1"/>
</dbReference>
<evidence type="ECO:0000313" key="1">
    <source>
        <dbReference type="EMBL" id="GBF97958.1"/>
    </source>
</evidence>
<dbReference type="AlphaFoldDB" id="A0A2V0PDN2"/>
<dbReference type="Proteomes" id="UP000247498">
    <property type="component" value="Unassembled WGS sequence"/>
</dbReference>
<gene>
    <name evidence="1" type="ORF">Rsub_10631</name>
</gene>
<sequence>MSSPARGDVGSPEALAAVLKNLCRGGRAGVRDALEAFTEGAVLRSALFQVRGRDRLFGFFRAWQAAFDDHLEVLDVAVHGNKALARVRHNLQPRVLNATVPGVGGLPLWFKRLATFPFIVSAEFTLEDTPRGRRISRWEEDISVYSLIYSLPLAERLWGSVVEPATGAIVASAGAAFDGLAPSVDKRLRDATGWHPGLGDI</sequence>
<comment type="caution">
    <text evidence="1">The sequence shown here is derived from an EMBL/GenBank/DDBJ whole genome shotgun (WGS) entry which is preliminary data.</text>
</comment>
<dbReference type="InterPro" id="IPR032710">
    <property type="entry name" value="NTF2-like_dom_sf"/>
</dbReference>
<accession>A0A2V0PDN2</accession>
<protein>
    <submittedName>
        <fullName evidence="1">Uncharacterized protein</fullName>
    </submittedName>
</protein>
<dbReference type="EMBL" id="BDRX01000112">
    <property type="protein sequence ID" value="GBF97958.1"/>
    <property type="molecule type" value="Genomic_DNA"/>
</dbReference>